<evidence type="ECO:0000256" key="1">
    <source>
        <dbReference type="SAM" id="MobiDB-lite"/>
    </source>
</evidence>
<accession>A0ABR3JFN5</accession>
<name>A0ABR3JFN5_9AGAR</name>
<dbReference type="EMBL" id="JASNQZ010000007">
    <property type="protein sequence ID" value="KAL0954584.1"/>
    <property type="molecule type" value="Genomic_DNA"/>
</dbReference>
<comment type="caution">
    <text evidence="2">The sequence shown here is derived from an EMBL/GenBank/DDBJ whole genome shotgun (WGS) entry which is preliminary data.</text>
</comment>
<gene>
    <name evidence="2" type="ORF">HGRIS_003544</name>
</gene>
<feature type="region of interest" description="Disordered" evidence="1">
    <location>
        <begin position="83"/>
        <end position="104"/>
    </location>
</feature>
<organism evidence="2 3">
    <name type="scientific">Hohenbuehelia grisea</name>
    <dbReference type="NCBI Taxonomy" id="104357"/>
    <lineage>
        <taxon>Eukaryota</taxon>
        <taxon>Fungi</taxon>
        <taxon>Dikarya</taxon>
        <taxon>Basidiomycota</taxon>
        <taxon>Agaricomycotina</taxon>
        <taxon>Agaricomycetes</taxon>
        <taxon>Agaricomycetidae</taxon>
        <taxon>Agaricales</taxon>
        <taxon>Pleurotineae</taxon>
        <taxon>Pleurotaceae</taxon>
        <taxon>Hohenbuehelia</taxon>
    </lineage>
</organism>
<proteinExistence type="predicted"/>
<protein>
    <submittedName>
        <fullName evidence="2">Uncharacterized protein</fullName>
    </submittedName>
</protein>
<evidence type="ECO:0000313" key="3">
    <source>
        <dbReference type="Proteomes" id="UP001556367"/>
    </source>
</evidence>
<reference evidence="3" key="1">
    <citation type="submission" date="2024-06" db="EMBL/GenBank/DDBJ databases">
        <title>Multi-omics analyses provide insights into the biosynthesis of the anticancer antibiotic pleurotin in Hohenbuehelia grisea.</title>
        <authorList>
            <person name="Weaver J.A."/>
            <person name="Alberti F."/>
        </authorList>
    </citation>
    <scope>NUCLEOTIDE SEQUENCE [LARGE SCALE GENOMIC DNA]</scope>
    <source>
        <strain evidence="3">T-177</strain>
    </source>
</reference>
<keyword evidence="3" id="KW-1185">Reference proteome</keyword>
<sequence>MRTLIGVIDRTILVTDAPSEPMLAIAAAEVMTRPGNHSEYQQTMASLVQALILNDVVDRGSLGELLARTYIIIARDAALNGQSFVDTSSPSIPARSDQSRSRAS</sequence>
<dbReference type="Proteomes" id="UP001556367">
    <property type="component" value="Unassembled WGS sequence"/>
</dbReference>
<evidence type="ECO:0000313" key="2">
    <source>
        <dbReference type="EMBL" id="KAL0954584.1"/>
    </source>
</evidence>